<dbReference type="GeneID" id="77850066"/>
<dbReference type="InterPro" id="IPR011050">
    <property type="entry name" value="Pectin_lyase_fold/virulence"/>
</dbReference>
<comment type="caution">
    <text evidence="4">The sequence shown here is derived from an EMBL/GenBank/DDBJ whole genome shotgun (WGS) entry which is preliminary data.</text>
</comment>
<proteinExistence type="predicted"/>
<dbReference type="GO" id="GO:0003993">
    <property type="term" value="F:acid phosphatase activity"/>
    <property type="evidence" value="ECO:0007669"/>
    <property type="project" value="InterPro"/>
</dbReference>
<dbReference type="InterPro" id="IPR029052">
    <property type="entry name" value="Metallo-depent_PP-like"/>
</dbReference>
<dbReference type="InterPro" id="IPR026444">
    <property type="entry name" value="Secre_tail"/>
</dbReference>
<dbReference type="AlphaFoldDB" id="K0X949"/>
<dbReference type="Proteomes" id="UP000006044">
    <property type="component" value="Unassembled WGS sequence"/>
</dbReference>
<dbReference type="Pfam" id="PF02368">
    <property type="entry name" value="Big_2"/>
    <property type="match status" value="1"/>
</dbReference>
<keyword evidence="1 2" id="KW-0732">Signal</keyword>
<dbReference type="NCBIfam" id="TIGR04183">
    <property type="entry name" value="Por_Secre_tail"/>
    <property type="match status" value="1"/>
</dbReference>
<dbReference type="InterPro" id="IPR008964">
    <property type="entry name" value="Invasin/intimin_cell_adhesion"/>
</dbReference>
<dbReference type="InterPro" id="IPR008963">
    <property type="entry name" value="Purple_acid_Pase-like_N"/>
</dbReference>
<protein>
    <submittedName>
        <fullName evidence="4">Por secretion system C-terminal sorting domain-containing protein</fullName>
    </submittedName>
</protein>
<evidence type="ECO:0000256" key="2">
    <source>
        <dbReference type="SAM" id="SignalP"/>
    </source>
</evidence>
<name>K0X949_9BACT</name>
<dbReference type="Gene3D" id="2.60.40.1080">
    <property type="match status" value="1"/>
</dbReference>
<dbReference type="GO" id="GO:0046872">
    <property type="term" value="F:metal ion binding"/>
    <property type="evidence" value="ECO:0007669"/>
    <property type="project" value="InterPro"/>
</dbReference>
<dbReference type="RefSeq" id="WP_008861985.1">
    <property type="nucleotide sequence ID" value="NZ_JH815204.1"/>
</dbReference>
<dbReference type="Gene3D" id="2.160.20.10">
    <property type="entry name" value="Single-stranded right-handed beta-helix, Pectin lyase-like"/>
    <property type="match status" value="1"/>
</dbReference>
<dbReference type="NCBIfam" id="NF041518">
    <property type="entry name" value="choice_anch_Q"/>
    <property type="match status" value="1"/>
</dbReference>
<dbReference type="SUPFAM" id="SSF49373">
    <property type="entry name" value="Invasin/intimin cell-adhesion fragments"/>
    <property type="match status" value="1"/>
</dbReference>
<dbReference type="SUPFAM" id="SSF56300">
    <property type="entry name" value="Metallo-dependent phosphatases"/>
    <property type="match status" value="1"/>
</dbReference>
<dbReference type="HOGENOM" id="CLU_285562_0_0_10"/>
<dbReference type="SUPFAM" id="SSF51126">
    <property type="entry name" value="Pectin lyase-like"/>
    <property type="match status" value="1"/>
</dbReference>
<dbReference type="EMBL" id="ADLE01000009">
    <property type="protein sequence ID" value="EJZ64264.1"/>
    <property type="molecule type" value="Genomic_DNA"/>
</dbReference>
<feature type="domain" description="BIG2" evidence="3">
    <location>
        <begin position="395"/>
        <end position="471"/>
    </location>
</feature>
<dbReference type="Pfam" id="PF00149">
    <property type="entry name" value="Metallophos"/>
    <property type="match status" value="1"/>
</dbReference>
<gene>
    <name evidence="4" type="ORF">HMPREF9448_01524</name>
</gene>
<dbReference type="InterPro" id="IPR059226">
    <property type="entry name" value="Choice_anch_Q_dom"/>
</dbReference>
<organism evidence="4 5">
    <name type="scientific">Barnesiella intestinihominis YIT 11860</name>
    <dbReference type="NCBI Taxonomy" id="742726"/>
    <lineage>
        <taxon>Bacteria</taxon>
        <taxon>Pseudomonadati</taxon>
        <taxon>Bacteroidota</taxon>
        <taxon>Bacteroidia</taxon>
        <taxon>Bacteroidales</taxon>
        <taxon>Barnesiellaceae</taxon>
        <taxon>Barnesiella</taxon>
    </lineage>
</organism>
<dbReference type="Pfam" id="PF16656">
    <property type="entry name" value="Pur_ac_phosph_N"/>
    <property type="match status" value="1"/>
</dbReference>
<feature type="chain" id="PRO_5003843644" evidence="2">
    <location>
        <begin position="24"/>
        <end position="1084"/>
    </location>
</feature>
<evidence type="ECO:0000313" key="5">
    <source>
        <dbReference type="Proteomes" id="UP000006044"/>
    </source>
</evidence>
<accession>K0X949</accession>
<dbReference type="eggNOG" id="COG1409">
    <property type="taxonomic scope" value="Bacteria"/>
</dbReference>
<keyword evidence="5" id="KW-1185">Reference proteome</keyword>
<evidence type="ECO:0000313" key="4">
    <source>
        <dbReference type="EMBL" id="EJZ64264.1"/>
    </source>
</evidence>
<dbReference type="SMART" id="SM00635">
    <property type="entry name" value="BID_2"/>
    <property type="match status" value="1"/>
</dbReference>
<dbReference type="SUPFAM" id="SSF49363">
    <property type="entry name" value="Purple acid phosphatase, N-terminal domain"/>
    <property type="match status" value="1"/>
</dbReference>
<dbReference type="Gene3D" id="2.60.40.380">
    <property type="entry name" value="Purple acid phosphatase-like, N-terminal"/>
    <property type="match status" value="1"/>
</dbReference>
<reference evidence="4 5" key="1">
    <citation type="submission" date="2012-08" db="EMBL/GenBank/DDBJ databases">
        <title>The Genome Sequence of Barnesiella intestinihominis YIT 11860.</title>
        <authorList>
            <consortium name="The Broad Institute Genome Sequencing Platform"/>
            <person name="Earl A."/>
            <person name="Ward D."/>
            <person name="Feldgarden M."/>
            <person name="Gevers D."/>
            <person name="Morotomi M."/>
            <person name="Walker B."/>
            <person name="Young S.K."/>
            <person name="Zeng Q."/>
            <person name="Gargeya S."/>
            <person name="Fitzgerald M."/>
            <person name="Haas B."/>
            <person name="Abouelleil A."/>
            <person name="Alvarado L."/>
            <person name="Arachchi H.M."/>
            <person name="Berlin A.M."/>
            <person name="Chapman S.B."/>
            <person name="Goldberg J."/>
            <person name="Griggs A."/>
            <person name="Gujja S."/>
            <person name="Hansen M."/>
            <person name="Howarth C."/>
            <person name="Imamovic A."/>
            <person name="Larimer J."/>
            <person name="McCowen C."/>
            <person name="Montmayeur A."/>
            <person name="Murphy C."/>
            <person name="Neiman D."/>
            <person name="Pearson M."/>
            <person name="Priest M."/>
            <person name="Roberts A."/>
            <person name="Saif S."/>
            <person name="Shea T."/>
            <person name="Sisk P."/>
            <person name="Sykes S."/>
            <person name="Wortman J."/>
            <person name="Nusbaum C."/>
            <person name="Birren B."/>
        </authorList>
    </citation>
    <scope>NUCLEOTIDE SEQUENCE [LARGE SCALE GENOMIC DNA]</scope>
    <source>
        <strain evidence="4 5">YIT 11860</strain>
    </source>
</reference>
<evidence type="ECO:0000256" key="1">
    <source>
        <dbReference type="ARBA" id="ARBA00022729"/>
    </source>
</evidence>
<dbReference type="InterPro" id="IPR012334">
    <property type="entry name" value="Pectin_lyas_fold"/>
</dbReference>
<dbReference type="eggNOG" id="COG3420">
    <property type="taxonomic scope" value="Bacteria"/>
</dbReference>
<dbReference type="InterPro" id="IPR015914">
    <property type="entry name" value="PAPs_N"/>
</dbReference>
<dbReference type="InterPro" id="IPR004843">
    <property type="entry name" value="Calcineurin-like_PHP"/>
</dbReference>
<dbReference type="PANTHER" id="PTHR45867">
    <property type="entry name" value="PURPLE ACID PHOSPHATASE"/>
    <property type="match status" value="1"/>
</dbReference>
<dbReference type="eggNOG" id="COG5492">
    <property type="taxonomic scope" value="Bacteria"/>
</dbReference>
<dbReference type="PANTHER" id="PTHR45867:SF3">
    <property type="entry name" value="ACID PHOSPHATASE TYPE 7"/>
    <property type="match status" value="1"/>
</dbReference>
<feature type="signal peptide" evidence="2">
    <location>
        <begin position="1"/>
        <end position="23"/>
    </location>
</feature>
<evidence type="ECO:0000259" key="3">
    <source>
        <dbReference type="SMART" id="SM00635"/>
    </source>
</evidence>
<sequence length="1084" mass="118055">MKQKLSCLTLSIALLASSNWCNATNRYVSAGCDGDGLSWATAKGSIKSAVESCHTGDTVFVSSGLYNEYVSIVDGVNILGGYNADTGARNIETFETILDGTGLGKYLIVKYDSPCENPTLIEGLTLQNAEHSSDGGAAYIRANITLSKCRIKNCKGQNGGGVFNDGGVIKDCIIELCSSTSSGGAIRNSGGIVENCIMRGNQGKYGTIRNENGGIVRNCIIHNNSATVSGWPNSGGIYNPSGIVANCIIACNYGSQYAAIHSEGKTINTICWNNQAEEGFGDPIAFIEGNGSSHNAAVSGFADAKDALTLSSINTDATGPNFKSPTLFIGIPTSAADIEAMRAADWTFSNNSPCIDKGVADNDAPAYDIKGTVRPKGTGYDLGAYEYDPEAKDVAVQSVSLTLKSLSIEEEQQQWLSAIVLPSDASNKKVSWNSLNNSIAVVEGGLVTGKGIGETKIIVTTLDGNFKDTCHITVTEKPVIIIHPDVLEADKLSQDDYTIPSYIKMLMAKEAARADSSQINLLALKEEVQALVPKGMPYCVVTNINGDPSTRMAFAWFTNSGISSGKVQIVAKSNAVESDFTNATEIEAAHQAANNLNYAVSTSGILKAAALPTNTKFNYTSHKAIATGLTPNTTYSYRVGYDGNWSDIKSFITANTNKEEFKFLYMTDSHIMDNEYVENARWSAITAAQQVPDAKFLLFTGDFVETGTEQNSEWEWEQWFEVSMKPLLSRMALAPTDGNHDDTPNLNYTYHFNTDKTFNETATVKPQFDGITYSFVYGDALFMVYSHQDFWRGSYSYANGTSTYLSNDVANWFRDQVEKYPDTKWRIAAVHKNLFTGSGHQTDEDGALFRATLLPVFQELNIDFVIQGHDHIYEVMGPINNTTKTIVPGSVTNVELVSPDSNKNPKGQQGGTFNVKDGTLYFVNGTCGRKRYYPYTQDEMEAGFDKHKVEGYWDLFTGKYGQPGAPAFSEISVSSSEIEVKTYTSDANAQATLFDTFKIVKNGNTGIEENKQSAKLYPTYAKDKINTTESDIIRVNAIDLTGKIYPLPFDNQHIDVSNLTDGIYVVQIFTNEKTRSERIVKTSR</sequence>
<dbReference type="OrthoDB" id="596345at2"/>
<dbReference type="Gene3D" id="3.60.21.10">
    <property type="match status" value="1"/>
</dbReference>
<dbReference type="STRING" id="742726.HMPREF9448_01524"/>
<dbReference type="InterPro" id="IPR003343">
    <property type="entry name" value="Big_2"/>
</dbReference>